<evidence type="ECO:0000313" key="3">
    <source>
        <dbReference type="Proteomes" id="UP000531594"/>
    </source>
</evidence>
<dbReference type="EMBL" id="JACHGK010000031">
    <property type="protein sequence ID" value="MBB6447866.1"/>
    <property type="molecule type" value="Genomic_DNA"/>
</dbReference>
<keyword evidence="3" id="KW-1185">Reference proteome</keyword>
<gene>
    <name evidence="2" type="ORF">HNR53_004577</name>
</gene>
<evidence type="ECO:0000313" key="2">
    <source>
        <dbReference type="EMBL" id="MBB6447866.1"/>
    </source>
</evidence>
<organism evidence="2 3">
    <name type="scientific">Bacillus benzoevorans</name>
    <dbReference type="NCBI Taxonomy" id="1456"/>
    <lineage>
        <taxon>Bacteria</taxon>
        <taxon>Bacillati</taxon>
        <taxon>Bacillota</taxon>
        <taxon>Bacilli</taxon>
        <taxon>Bacillales</taxon>
        <taxon>Bacillaceae</taxon>
        <taxon>Bacillus</taxon>
    </lineage>
</organism>
<accession>A0A7X0LX70</accession>
<dbReference type="RefSeq" id="WP_184530215.1">
    <property type="nucleotide sequence ID" value="NZ_JACHGK010000031.1"/>
</dbReference>
<dbReference type="Proteomes" id="UP000531594">
    <property type="component" value="Unassembled WGS sequence"/>
</dbReference>
<feature type="transmembrane region" description="Helical" evidence="1">
    <location>
        <begin position="31"/>
        <end position="53"/>
    </location>
</feature>
<feature type="transmembrane region" description="Helical" evidence="1">
    <location>
        <begin position="94"/>
        <end position="113"/>
    </location>
</feature>
<sequence>MNDMKSKIHYGILTFLLITGVSLAFTTFMDWFIPSPLISFIFEMLALGLFAVARDKRKETLTLFSIATYINLIIASFIYKIWTFETIFTRIEMTRFSLLIFLLISLLLIIAYLRAKKSYKQVQGNQPHNNSWHISKNKLKKIQDSDDIYINLGIFEKTDKK</sequence>
<reference evidence="2 3" key="1">
    <citation type="submission" date="2020-08" db="EMBL/GenBank/DDBJ databases">
        <title>Genomic Encyclopedia of Type Strains, Phase IV (KMG-IV): sequencing the most valuable type-strain genomes for metagenomic binning, comparative biology and taxonomic classification.</title>
        <authorList>
            <person name="Goeker M."/>
        </authorList>
    </citation>
    <scope>NUCLEOTIDE SEQUENCE [LARGE SCALE GENOMIC DNA]</scope>
    <source>
        <strain evidence="2 3">DSM 5391</strain>
    </source>
</reference>
<keyword evidence="1" id="KW-0472">Membrane</keyword>
<protein>
    <submittedName>
        <fullName evidence="2">Uncharacterized protein</fullName>
    </submittedName>
</protein>
<feature type="transmembrane region" description="Helical" evidence="1">
    <location>
        <begin position="60"/>
        <end position="82"/>
    </location>
</feature>
<keyword evidence="1" id="KW-1133">Transmembrane helix</keyword>
<name>A0A7X0LX70_9BACI</name>
<evidence type="ECO:0000256" key="1">
    <source>
        <dbReference type="SAM" id="Phobius"/>
    </source>
</evidence>
<keyword evidence="1" id="KW-0812">Transmembrane</keyword>
<comment type="caution">
    <text evidence="2">The sequence shown here is derived from an EMBL/GenBank/DDBJ whole genome shotgun (WGS) entry which is preliminary data.</text>
</comment>
<proteinExistence type="predicted"/>
<dbReference type="AlphaFoldDB" id="A0A7X0LX70"/>
<feature type="transmembrane region" description="Helical" evidence="1">
    <location>
        <begin position="7"/>
        <end position="25"/>
    </location>
</feature>